<dbReference type="Pfam" id="PF01325">
    <property type="entry name" value="Fe_dep_repress"/>
    <property type="match status" value="1"/>
</dbReference>
<organism evidence="4">
    <name type="scientific">Collinsella aerofaciens</name>
    <dbReference type="NCBI Taxonomy" id="74426"/>
    <lineage>
        <taxon>Bacteria</taxon>
        <taxon>Bacillati</taxon>
        <taxon>Actinomycetota</taxon>
        <taxon>Coriobacteriia</taxon>
        <taxon>Coriobacteriales</taxon>
        <taxon>Coriobacteriaceae</taxon>
        <taxon>Collinsella</taxon>
    </lineage>
</organism>
<dbReference type="GO" id="GO:0046914">
    <property type="term" value="F:transition metal ion binding"/>
    <property type="evidence" value="ECO:0007669"/>
    <property type="project" value="InterPro"/>
</dbReference>
<reference evidence="4" key="1">
    <citation type="submission" date="2019-11" db="EMBL/GenBank/DDBJ databases">
        <authorList>
            <person name="Feng L."/>
        </authorList>
    </citation>
    <scope>NUCLEOTIDE SEQUENCE</scope>
    <source>
        <strain evidence="4">CaerofaciensLFYP39</strain>
    </source>
</reference>
<dbReference type="InterPro" id="IPR022687">
    <property type="entry name" value="HTH_DTXR"/>
</dbReference>
<dbReference type="GO" id="GO:0003700">
    <property type="term" value="F:DNA-binding transcription factor activity"/>
    <property type="evidence" value="ECO:0007669"/>
    <property type="project" value="InterPro"/>
</dbReference>
<dbReference type="AlphaFoldDB" id="A0A6N3E1V5"/>
<dbReference type="InterPro" id="IPR050536">
    <property type="entry name" value="DtxR_MntR_Metal-Reg"/>
</dbReference>
<dbReference type="InterPro" id="IPR036390">
    <property type="entry name" value="WH_DNA-bd_sf"/>
</dbReference>
<dbReference type="RefSeq" id="WP_156600595.1">
    <property type="nucleotide sequence ID" value="NZ_CACRTW010000046.1"/>
</dbReference>
<dbReference type="Gene3D" id="1.10.10.10">
    <property type="entry name" value="Winged helix-like DNA-binding domain superfamily/Winged helix DNA-binding domain"/>
    <property type="match status" value="1"/>
</dbReference>
<feature type="domain" description="HTH dtxR-type" evidence="3">
    <location>
        <begin position="17"/>
        <end position="76"/>
    </location>
</feature>
<dbReference type="InterPro" id="IPR036388">
    <property type="entry name" value="WH-like_DNA-bd_sf"/>
</dbReference>
<dbReference type="SMART" id="SM00529">
    <property type="entry name" value="HTH_DTXR"/>
    <property type="match status" value="1"/>
</dbReference>
<dbReference type="InterPro" id="IPR000835">
    <property type="entry name" value="HTH_MarR-typ"/>
</dbReference>
<dbReference type="EMBL" id="CACRTW010000046">
    <property type="protein sequence ID" value="VYU32323.1"/>
    <property type="molecule type" value="Genomic_DNA"/>
</dbReference>
<protein>
    <submittedName>
        <fullName evidence="4">Transcriptional regulator MntR</fullName>
    </submittedName>
</protein>
<gene>
    <name evidence="4" type="primary">mntR_5</name>
    <name evidence="4" type="ORF">CALFYP39_02016</name>
</gene>
<comment type="subcellular location">
    <subcellularLocation>
        <location evidence="1">Cytoplasm</location>
    </subcellularLocation>
</comment>
<dbReference type="PANTHER" id="PTHR33238">
    <property type="entry name" value="IRON (METAL) DEPENDENT REPRESSOR, DTXR FAMILY"/>
    <property type="match status" value="1"/>
</dbReference>
<sequence length="105" mass="11529">MRGDTDASCYPRSRTPTKSSEDYLEAILVIRRLRGSCRNVDIAERLGRSKPSVTKALSNLAAAGLVQMSGHDVHLTEEGERAASAALERHRFFERLLVETASAEA</sequence>
<name>A0A6N3E1V5_9ACTN</name>
<proteinExistence type="predicted"/>
<dbReference type="PANTHER" id="PTHR33238:SF11">
    <property type="entry name" value="TRANSCRIPTIONAL REGULATOR MNTR"/>
    <property type="match status" value="1"/>
</dbReference>
<evidence type="ECO:0000256" key="2">
    <source>
        <dbReference type="ARBA" id="ARBA00011738"/>
    </source>
</evidence>
<accession>A0A6N3E1V5</accession>
<dbReference type="SUPFAM" id="SSF46785">
    <property type="entry name" value="Winged helix' DNA-binding domain"/>
    <property type="match status" value="1"/>
</dbReference>
<dbReference type="GO" id="GO:0003677">
    <property type="term" value="F:DNA binding"/>
    <property type="evidence" value="ECO:0007669"/>
    <property type="project" value="InterPro"/>
</dbReference>
<dbReference type="InterPro" id="IPR022689">
    <property type="entry name" value="Iron_dep_repressor"/>
</dbReference>
<dbReference type="SMART" id="SM00347">
    <property type="entry name" value="HTH_MARR"/>
    <property type="match status" value="1"/>
</dbReference>
<evidence type="ECO:0000256" key="1">
    <source>
        <dbReference type="ARBA" id="ARBA00004496"/>
    </source>
</evidence>
<evidence type="ECO:0000259" key="3">
    <source>
        <dbReference type="PROSITE" id="PS50944"/>
    </source>
</evidence>
<dbReference type="GO" id="GO:0005737">
    <property type="term" value="C:cytoplasm"/>
    <property type="evidence" value="ECO:0007669"/>
    <property type="project" value="UniProtKB-SubCell"/>
</dbReference>
<comment type="subunit">
    <text evidence="2">Homodimer.</text>
</comment>
<evidence type="ECO:0000313" key="4">
    <source>
        <dbReference type="EMBL" id="VYU32323.1"/>
    </source>
</evidence>
<dbReference type="PROSITE" id="PS50944">
    <property type="entry name" value="HTH_DTXR"/>
    <property type="match status" value="1"/>
</dbReference>